<dbReference type="InterPro" id="IPR044171">
    <property type="entry name" value="LAX2-like"/>
</dbReference>
<dbReference type="GO" id="GO:0005634">
    <property type="term" value="C:nucleus"/>
    <property type="evidence" value="ECO:0000318"/>
    <property type="project" value="GO_Central"/>
</dbReference>
<feature type="region of interest" description="Disordered" evidence="1">
    <location>
        <begin position="290"/>
        <end position="356"/>
    </location>
</feature>
<dbReference type="STRING" id="3218.A0A2K1KEC4"/>
<reference evidence="2 4" key="2">
    <citation type="journal article" date="2018" name="Plant J.">
        <title>The Physcomitrella patens chromosome-scale assembly reveals moss genome structure and evolution.</title>
        <authorList>
            <person name="Lang D."/>
            <person name="Ullrich K.K."/>
            <person name="Murat F."/>
            <person name="Fuchs J."/>
            <person name="Jenkins J."/>
            <person name="Haas F.B."/>
            <person name="Piednoel M."/>
            <person name="Gundlach H."/>
            <person name="Van Bel M."/>
            <person name="Meyberg R."/>
            <person name="Vives C."/>
            <person name="Morata J."/>
            <person name="Symeonidi A."/>
            <person name="Hiss M."/>
            <person name="Muchero W."/>
            <person name="Kamisugi Y."/>
            <person name="Saleh O."/>
            <person name="Blanc G."/>
            <person name="Decker E.L."/>
            <person name="van Gessel N."/>
            <person name="Grimwood J."/>
            <person name="Hayes R.D."/>
            <person name="Graham S.W."/>
            <person name="Gunter L.E."/>
            <person name="McDaniel S.F."/>
            <person name="Hoernstein S.N.W."/>
            <person name="Larsson A."/>
            <person name="Li F.W."/>
            <person name="Perroud P.F."/>
            <person name="Phillips J."/>
            <person name="Ranjan P."/>
            <person name="Rokshar D.S."/>
            <person name="Rothfels C.J."/>
            <person name="Schneider L."/>
            <person name="Shu S."/>
            <person name="Stevenson D.W."/>
            <person name="Thummler F."/>
            <person name="Tillich M."/>
            <person name="Villarreal Aguilar J.C."/>
            <person name="Widiez T."/>
            <person name="Wong G.K."/>
            <person name="Wymore A."/>
            <person name="Zhang Y."/>
            <person name="Zimmer A.D."/>
            <person name="Quatrano R.S."/>
            <person name="Mayer K.F.X."/>
            <person name="Goodstein D."/>
            <person name="Casacuberta J.M."/>
            <person name="Vandepoele K."/>
            <person name="Reski R."/>
            <person name="Cuming A.C."/>
            <person name="Tuskan G.A."/>
            <person name="Maumus F."/>
            <person name="Salse J."/>
            <person name="Schmutz J."/>
            <person name="Rensing S.A."/>
        </authorList>
    </citation>
    <scope>NUCLEOTIDE SEQUENCE [LARGE SCALE GENOMIC DNA]</scope>
    <source>
        <strain evidence="3 4">cv. Gransden 2004</strain>
    </source>
</reference>
<dbReference type="KEGG" id="ppp:112283744"/>
<feature type="compositionally biased region" description="Polar residues" evidence="1">
    <location>
        <begin position="508"/>
        <end position="519"/>
    </location>
</feature>
<proteinExistence type="predicted"/>
<reference evidence="3" key="3">
    <citation type="submission" date="2020-12" db="UniProtKB">
        <authorList>
            <consortium name="EnsemblPlants"/>
        </authorList>
    </citation>
    <scope>IDENTIFICATION</scope>
</reference>
<feature type="region of interest" description="Disordered" evidence="1">
    <location>
        <begin position="20"/>
        <end position="42"/>
    </location>
</feature>
<evidence type="ECO:0000313" key="2">
    <source>
        <dbReference type="EMBL" id="PNR52134.1"/>
    </source>
</evidence>
<evidence type="ECO:0008006" key="5">
    <source>
        <dbReference type="Google" id="ProtNLM"/>
    </source>
</evidence>
<dbReference type="Gramene" id="Pp3c6_4830V3.1">
    <property type="protein sequence ID" value="Pp3c6_4830V3.1"/>
    <property type="gene ID" value="Pp3c6_4830"/>
</dbReference>
<dbReference type="OrthoDB" id="1932457at2759"/>
<keyword evidence="4" id="KW-1185">Reference proteome</keyword>
<dbReference type="RefSeq" id="XP_024378590.1">
    <property type="nucleotide sequence ID" value="XM_024522822.2"/>
</dbReference>
<dbReference type="GO" id="GO:0006355">
    <property type="term" value="P:regulation of DNA-templated transcription"/>
    <property type="evidence" value="ECO:0000318"/>
    <property type="project" value="GO_Central"/>
</dbReference>
<feature type="region of interest" description="Disordered" evidence="1">
    <location>
        <begin position="711"/>
        <end position="731"/>
    </location>
</feature>
<feature type="region of interest" description="Disordered" evidence="1">
    <location>
        <begin position="199"/>
        <end position="275"/>
    </location>
</feature>
<dbReference type="PaxDb" id="3218-PP1S448_14V6.1"/>
<dbReference type="AlphaFoldDB" id="A0A2K1KEC4"/>
<accession>A0A2K1KEC4</accession>
<evidence type="ECO:0000256" key="1">
    <source>
        <dbReference type="SAM" id="MobiDB-lite"/>
    </source>
</evidence>
<dbReference type="Gene3D" id="3.10.20.90">
    <property type="entry name" value="Phosphatidylinositol 3-kinase Catalytic Subunit, Chain A, domain 1"/>
    <property type="match status" value="1"/>
</dbReference>
<feature type="compositionally biased region" description="Basic and acidic residues" evidence="1">
    <location>
        <begin position="21"/>
        <end position="42"/>
    </location>
</feature>
<name>A0A2K1KEC4_PHYPA</name>
<evidence type="ECO:0000313" key="3">
    <source>
        <dbReference type="EnsemblPlants" id="Pp3c6_4830V3.1"/>
    </source>
</evidence>
<feature type="compositionally biased region" description="Polar residues" evidence="1">
    <location>
        <begin position="296"/>
        <end position="307"/>
    </location>
</feature>
<feature type="compositionally biased region" description="Polar residues" evidence="1">
    <location>
        <begin position="252"/>
        <end position="264"/>
    </location>
</feature>
<gene>
    <name evidence="3" type="primary">LOC112283744</name>
    <name evidence="2" type="ORF">PHYPA_008508</name>
</gene>
<sequence>MWTRAPFDTSDTFIARSFTLNREEAGEASPRSEAEQRELEDARPSALDCTFLPNTIVHHDLPEVPECHNRLPEVEGVSIADEALSHMSLPEDSGVSTVRVPLPVETTRRFIGCMTKERIQVDDMQITIANVCTPASDQEPKTLSIWSSPLKRRRFGCKLADGLETHSALLESEPIAEISSLEACEASDLTAEQHMADLDSPKSSTLEDIDSGAHVSASRGTPEVASPQRTSDDKQVEQENVDQVSERRQSELHFSSTQNVSPQGIESPGCDDTQSTSQFLLSTRRIWKESQDKKSVNSSKPQLSIRQPSRKRKTMASGSGEWLKLSLGNCRQSDESAEDEPSEEQQSPILNSPTSSTDLLQLGIRDFFKFGGSSENEETSRQHPVDVHGSTSTRNTSSPYGSQLAASTHSGETSRRYPDLNPESSHRSGLSRPLFLEPRPRSKDSSWVDSSVQAPRVVQPAPASGGNTELFLSPSIPILQRGYPPPTFSNLSTLPFHTARVLQQFRSEQTDTTSVNAWRSSGHPASYTGAGPSSGHSRDEFQTGPAAPLPWMPSSHDPPQTPPNVAELLNVANQLAFRDRMRSAPGGSGGASTSLLGVQSPHAQGVDPELAWRNLLHRVGGNTLNMPSGFGASPSSQRPAAELMMPCVDREEYMEALKRAVERFQGSDQGAKEEPLTELQRMHRATMFPPAQRSQPGRAFDPRTDASLSRFLGTPSSSGSKVRARAPAASLERQRRILRPHAPRPGLWFTLQASSSQPEASPTQQIPTGYIRVVDGNMTVAAVKKYLANKLGLDSEDEVELTCKGQSLVPSIPLQQVRDGIWQAPITHVVDPSTPQLLSEGKAWKAPDGSVTHVGDVVMVITYGRRPQRPATSALHDAPARPL</sequence>
<reference evidence="2 4" key="1">
    <citation type="journal article" date="2008" name="Science">
        <title>The Physcomitrella genome reveals evolutionary insights into the conquest of land by plants.</title>
        <authorList>
            <person name="Rensing S."/>
            <person name="Lang D."/>
            <person name="Zimmer A."/>
            <person name="Terry A."/>
            <person name="Salamov A."/>
            <person name="Shapiro H."/>
            <person name="Nishiyama T."/>
            <person name="Perroud P.-F."/>
            <person name="Lindquist E."/>
            <person name="Kamisugi Y."/>
            <person name="Tanahashi T."/>
            <person name="Sakakibara K."/>
            <person name="Fujita T."/>
            <person name="Oishi K."/>
            <person name="Shin-I T."/>
            <person name="Kuroki Y."/>
            <person name="Toyoda A."/>
            <person name="Suzuki Y."/>
            <person name="Hashimoto A."/>
            <person name="Yamaguchi K."/>
            <person name="Sugano A."/>
            <person name="Kohara Y."/>
            <person name="Fujiyama A."/>
            <person name="Anterola A."/>
            <person name="Aoki S."/>
            <person name="Ashton N."/>
            <person name="Barbazuk W.B."/>
            <person name="Barker E."/>
            <person name="Bennetzen J."/>
            <person name="Bezanilla M."/>
            <person name="Blankenship R."/>
            <person name="Cho S.H."/>
            <person name="Dutcher S."/>
            <person name="Estelle M."/>
            <person name="Fawcett J.A."/>
            <person name="Gundlach H."/>
            <person name="Hanada K."/>
            <person name="Heyl A."/>
            <person name="Hicks K.A."/>
            <person name="Hugh J."/>
            <person name="Lohr M."/>
            <person name="Mayer K."/>
            <person name="Melkozernov A."/>
            <person name="Murata T."/>
            <person name="Nelson D."/>
            <person name="Pils B."/>
            <person name="Prigge M."/>
            <person name="Reiss B."/>
            <person name="Renner T."/>
            <person name="Rombauts S."/>
            <person name="Rushton P."/>
            <person name="Sanderfoot A."/>
            <person name="Schween G."/>
            <person name="Shiu S.-H."/>
            <person name="Stueber K."/>
            <person name="Theodoulou F.L."/>
            <person name="Tu H."/>
            <person name="Van de Peer Y."/>
            <person name="Verrier P.J."/>
            <person name="Waters E."/>
            <person name="Wood A."/>
            <person name="Yang L."/>
            <person name="Cove D."/>
            <person name="Cuming A."/>
            <person name="Hasebe M."/>
            <person name="Lucas S."/>
            <person name="Mishler D.B."/>
            <person name="Reski R."/>
            <person name="Grigoriev I."/>
            <person name="Quatrano R.S."/>
            <person name="Boore J.L."/>
        </authorList>
    </citation>
    <scope>NUCLEOTIDE SEQUENCE [LARGE SCALE GENOMIC DNA]</scope>
    <source>
        <strain evidence="3 4">cv. Gransden 2004</strain>
    </source>
</reference>
<feature type="region of interest" description="Disordered" evidence="1">
    <location>
        <begin position="508"/>
        <end position="565"/>
    </location>
</feature>
<protein>
    <recommendedName>
        <fullName evidence="5">Ubiquitin-like domain-containing protein</fullName>
    </recommendedName>
</protein>
<dbReference type="PANTHER" id="PTHR47290">
    <property type="entry name" value="RING FINGER PROTEIN"/>
    <property type="match status" value="1"/>
</dbReference>
<dbReference type="GeneID" id="112283744"/>
<evidence type="ECO:0000313" key="4">
    <source>
        <dbReference type="Proteomes" id="UP000006727"/>
    </source>
</evidence>
<feature type="region of interest" description="Disordered" evidence="1">
    <location>
        <begin position="370"/>
        <end position="450"/>
    </location>
</feature>
<feature type="compositionally biased region" description="Polar residues" evidence="1">
    <location>
        <begin position="389"/>
        <end position="411"/>
    </location>
</feature>
<dbReference type="PANTHER" id="PTHR47290:SF4">
    <property type="entry name" value="RING FINGER PROTEIN"/>
    <property type="match status" value="1"/>
</dbReference>
<organism evidence="2">
    <name type="scientific">Physcomitrium patens</name>
    <name type="common">Spreading-leaved earth moss</name>
    <name type="synonym">Physcomitrella patens</name>
    <dbReference type="NCBI Taxonomy" id="3218"/>
    <lineage>
        <taxon>Eukaryota</taxon>
        <taxon>Viridiplantae</taxon>
        <taxon>Streptophyta</taxon>
        <taxon>Embryophyta</taxon>
        <taxon>Bryophyta</taxon>
        <taxon>Bryophytina</taxon>
        <taxon>Bryopsida</taxon>
        <taxon>Funariidae</taxon>
        <taxon>Funariales</taxon>
        <taxon>Funariaceae</taxon>
        <taxon>Physcomitrium</taxon>
    </lineage>
</organism>
<dbReference type="EMBL" id="ABEU02000006">
    <property type="protein sequence ID" value="PNR52134.1"/>
    <property type="molecule type" value="Genomic_DNA"/>
</dbReference>
<dbReference type="Proteomes" id="UP000006727">
    <property type="component" value="Chromosome 6"/>
</dbReference>
<dbReference type="EnsemblPlants" id="Pp3c6_4830V3.1">
    <property type="protein sequence ID" value="Pp3c6_4830V3.1"/>
    <property type="gene ID" value="Pp3c6_4830"/>
</dbReference>